<comment type="cofactor">
    <cofactor evidence="1">
        <name>Co(2+)</name>
        <dbReference type="ChEBI" id="CHEBI:48828"/>
    </cofactor>
</comment>
<dbReference type="EC" id="3.5.1.41" evidence="12"/>
<dbReference type="OMA" id="THEIANV"/>
<evidence type="ECO:0000256" key="7">
    <source>
        <dbReference type="ARBA" id="ARBA00023277"/>
    </source>
</evidence>
<keyword evidence="8" id="KW-0170">Cobalt</keyword>
<evidence type="ECO:0000313" key="16">
    <source>
        <dbReference type="EMBL" id="EIW80692.1"/>
    </source>
</evidence>
<dbReference type="OrthoDB" id="407355at2759"/>
<feature type="region of interest" description="Disordered" evidence="14">
    <location>
        <begin position="348"/>
        <end position="369"/>
    </location>
</feature>
<dbReference type="GO" id="GO:0006032">
    <property type="term" value="P:chitin catabolic process"/>
    <property type="evidence" value="ECO:0007669"/>
    <property type="project" value="UniProtKB-KW"/>
</dbReference>
<keyword evidence="9" id="KW-0449">Lipoprotein</keyword>
<comment type="catalytic activity">
    <reaction evidence="13">
        <text>[(1-&gt;4)-N-acetyl-beta-D-glucosaminyl](n) + n H2O = chitosan + n acetate</text>
        <dbReference type="Rhea" id="RHEA:10464"/>
        <dbReference type="Rhea" id="RHEA-COMP:9593"/>
        <dbReference type="Rhea" id="RHEA-COMP:9597"/>
        <dbReference type="ChEBI" id="CHEBI:15377"/>
        <dbReference type="ChEBI" id="CHEBI:17029"/>
        <dbReference type="ChEBI" id="CHEBI:30089"/>
        <dbReference type="ChEBI" id="CHEBI:57704"/>
        <dbReference type="EC" id="3.5.1.41"/>
    </reaction>
    <physiologicalReaction direction="left-to-right" evidence="13">
        <dbReference type="Rhea" id="RHEA:10465"/>
    </physiologicalReaction>
</comment>
<dbReference type="SUPFAM" id="SSF88713">
    <property type="entry name" value="Glycoside hydrolase/deacetylase"/>
    <property type="match status" value="1"/>
</dbReference>
<dbReference type="Gene3D" id="3.20.20.370">
    <property type="entry name" value="Glycoside hydrolase/deacetylase"/>
    <property type="match status" value="1"/>
</dbReference>
<evidence type="ECO:0000313" key="17">
    <source>
        <dbReference type="Proteomes" id="UP000053558"/>
    </source>
</evidence>
<evidence type="ECO:0000256" key="2">
    <source>
        <dbReference type="ARBA" id="ARBA00004609"/>
    </source>
</evidence>
<evidence type="ECO:0000256" key="12">
    <source>
        <dbReference type="ARBA" id="ARBA00024056"/>
    </source>
</evidence>
<evidence type="ECO:0000256" key="6">
    <source>
        <dbReference type="ARBA" id="ARBA00023136"/>
    </source>
</evidence>
<keyword evidence="6" id="KW-0472">Membrane</keyword>
<feature type="compositionally biased region" description="Low complexity" evidence="14">
    <location>
        <begin position="354"/>
        <end position="369"/>
    </location>
</feature>
<reference evidence="17" key="1">
    <citation type="journal article" date="2012" name="Science">
        <title>The Paleozoic origin of enzymatic lignin decomposition reconstructed from 31 fungal genomes.</title>
        <authorList>
            <person name="Floudas D."/>
            <person name="Binder M."/>
            <person name="Riley R."/>
            <person name="Barry K."/>
            <person name="Blanchette R.A."/>
            <person name="Henrissat B."/>
            <person name="Martinez A.T."/>
            <person name="Otillar R."/>
            <person name="Spatafora J.W."/>
            <person name="Yadav J.S."/>
            <person name="Aerts A."/>
            <person name="Benoit I."/>
            <person name="Boyd A."/>
            <person name="Carlson A."/>
            <person name="Copeland A."/>
            <person name="Coutinho P.M."/>
            <person name="de Vries R.P."/>
            <person name="Ferreira P."/>
            <person name="Findley K."/>
            <person name="Foster B."/>
            <person name="Gaskell J."/>
            <person name="Glotzer D."/>
            <person name="Gorecki P."/>
            <person name="Heitman J."/>
            <person name="Hesse C."/>
            <person name="Hori C."/>
            <person name="Igarashi K."/>
            <person name="Jurgens J.A."/>
            <person name="Kallen N."/>
            <person name="Kersten P."/>
            <person name="Kohler A."/>
            <person name="Kuees U."/>
            <person name="Kumar T.K.A."/>
            <person name="Kuo A."/>
            <person name="LaButti K."/>
            <person name="Larrondo L.F."/>
            <person name="Lindquist E."/>
            <person name="Ling A."/>
            <person name="Lombard V."/>
            <person name="Lucas S."/>
            <person name="Lundell T."/>
            <person name="Martin R."/>
            <person name="McLaughlin D.J."/>
            <person name="Morgenstern I."/>
            <person name="Morin E."/>
            <person name="Murat C."/>
            <person name="Nagy L.G."/>
            <person name="Nolan M."/>
            <person name="Ohm R.A."/>
            <person name="Patyshakuliyeva A."/>
            <person name="Rokas A."/>
            <person name="Ruiz-Duenas F.J."/>
            <person name="Sabat G."/>
            <person name="Salamov A."/>
            <person name="Samejima M."/>
            <person name="Schmutz J."/>
            <person name="Slot J.C."/>
            <person name="St John F."/>
            <person name="Stenlid J."/>
            <person name="Sun H."/>
            <person name="Sun S."/>
            <person name="Syed K."/>
            <person name="Tsang A."/>
            <person name="Wiebenga A."/>
            <person name="Young D."/>
            <person name="Pisabarro A."/>
            <person name="Eastwood D.C."/>
            <person name="Martin F."/>
            <person name="Cullen D."/>
            <person name="Grigoriev I.V."/>
            <person name="Hibbett D.S."/>
        </authorList>
    </citation>
    <scope>NUCLEOTIDE SEQUENCE [LARGE SCALE GENOMIC DNA]</scope>
    <source>
        <strain evidence="17">RWD-64-598 SS2</strain>
    </source>
</reference>
<evidence type="ECO:0000256" key="13">
    <source>
        <dbReference type="ARBA" id="ARBA00048494"/>
    </source>
</evidence>
<dbReference type="AlphaFoldDB" id="A0A5M3MNF5"/>
<dbReference type="PANTHER" id="PTHR10587">
    <property type="entry name" value="GLYCOSYL TRANSFERASE-RELATED"/>
    <property type="match status" value="1"/>
</dbReference>
<dbReference type="KEGG" id="cput:CONPUDRAFT_56932"/>
<evidence type="ECO:0000256" key="9">
    <source>
        <dbReference type="ARBA" id="ARBA00023288"/>
    </source>
</evidence>
<dbReference type="InterPro" id="IPR050248">
    <property type="entry name" value="Polysacc_deacetylase_ArnD"/>
</dbReference>
<evidence type="ECO:0000256" key="5">
    <source>
        <dbReference type="ARBA" id="ARBA00023024"/>
    </source>
</evidence>
<evidence type="ECO:0000256" key="8">
    <source>
        <dbReference type="ARBA" id="ARBA00023285"/>
    </source>
</evidence>
<keyword evidence="10" id="KW-0961">Cell wall biogenesis/degradation</keyword>
<dbReference type="EMBL" id="JH711579">
    <property type="protein sequence ID" value="EIW80692.1"/>
    <property type="molecule type" value="Genomic_DNA"/>
</dbReference>
<dbReference type="GO" id="GO:0004099">
    <property type="term" value="F:chitin deacetylase activity"/>
    <property type="evidence" value="ECO:0007669"/>
    <property type="project" value="UniProtKB-EC"/>
</dbReference>
<dbReference type="InterPro" id="IPR011330">
    <property type="entry name" value="Glyco_hydro/deAcase_b/a-brl"/>
</dbReference>
<dbReference type="PROSITE" id="PS51677">
    <property type="entry name" value="NODB"/>
    <property type="match status" value="1"/>
</dbReference>
<dbReference type="PANTHER" id="PTHR10587:SF98">
    <property type="entry name" value="CHITIN DEACETYLASE"/>
    <property type="match status" value="1"/>
</dbReference>
<evidence type="ECO:0000259" key="15">
    <source>
        <dbReference type="PROSITE" id="PS51677"/>
    </source>
</evidence>
<comment type="subcellular location">
    <subcellularLocation>
        <location evidence="2">Cell membrane</location>
        <topology evidence="2">Lipid-anchor</topology>
        <topology evidence="2">GPI-anchor</topology>
    </subcellularLocation>
</comment>
<evidence type="ECO:0000256" key="1">
    <source>
        <dbReference type="ARBA" id="ARBA00001941"/>
    </source>
</evidence>
<feature type="domain" description="NodB homology" evidence="15">
    <location>
        <begin position="128"/>
        <end position="331"/>
    </location>
</feature>
<evidence type="ECO:0000256" key="3">
    <source>
        <dbReference type="ARBA" id="ARBA00022475"/>
    </source>
</evidence>
<dbReference type="Proteomes" id="UP000053558">
    <property type="component" value="Unassembled WGS sequence"/>
</dbReference>
<dbReference type="GO" id="GO:0098552">
    <property type="term" value="C:side of membrane"/>
    <property type="evidence" value="ECO:0007669"/>
    <property type="project" value="UniProtKB-KW"/>
</dbReference>
<name>A0A5M3MNF5_CONPW</name>
<dbReference type="GO" id="GO:0000272">
    <property type="term" value="P:polysaccharide catabolic process"/>
    <property type="evidence" value="ECO:0007669"/>
    <property type="project" value="UniProtKB-KW"/>
</dbReference>
<evidence type="ECO:0000256" key="11">
    <source>
        <dbReference type="ARBA" id="ARBA00023326"/>
    </source>
</evidence>
<keyword evidence="4" id="KW-0325">Glycoprotein</keyword>
<evidence type="ECO:0000256" key="4">
    <source>
        <dbReference type="ARBA" id="ARBA00022622"/>
    </source>
</evidence>
<keyword evidence="17" id="KW-1185">Reference proteome</keyword>
<keyword evidence="11" id="KW-0624">Polysaccharide degradation</keyword>
<comment type="caution">
    <text evidence="16">The sequence shown here is derived from an EMBL/GenBank/DDBJ whole genome shotgun (WGS) entry which is preliminary data.</text>
</comment>
<dbReference type="InterPro" id="IPR002509">
    <property type="entry name" value="NODB_dom"/>
</dbReference>
<proteinExistence type="predicted"/>
<dbReference type="GeneID" id="19207837"/>
<keyword evidence="4" id="KW-0336">GPI-anchor</keyword>
<protein>
    <recommendedName>
        <fullName evidence="12">chitin deacetylase</fullName>
        <ecNumber evidence="12">3.5.1.41</ecNumber>
    </recommendedName>
</protein>
<keyword evidence="7" id="KW-0119">Carbohydrate metabolism</keyword>
<dbReference type="Pfam" id="PF01522">
    <property type="entry name" value="Polysacc_deac_1"/>
    <property type="match status" value="1"/>
</dbReference>
<sequence length="398" mass="44140">MKLTKPQSPVGILTHHWDCTNILTDPDTECQPYDWPPMDAVSSQYPNNWQPASIVDGDTEAQDLWNSIQNQVPSDVQVKGYQPGSLSGDFSGYNYPSNDPDCWWTYSGCDVPKHSGLAADITTMPEPDTLGYGFDDGPNCSHNVFYDFLESRNQKATMFYIGSNVQNNPLQAQRAIVDGHQICVHTWSHQYTTALNNTQVFAELYYGMQLFLILTNMIKFVTGVAPLCWRPPYGDVDDRVRAIAHALNMSTILWQYDSNDWRAGYDGYTDQQVYQNYEDLITRAKNGTFAEQGTIMLTHELTNFTMHTAVTYHDQLAAVFKHLVPVGVGYNETHPYVESNYSVPTFEQCNAQPTSTSTSTSSGSGISSGTSGATRAALHSAAVVISSALMGSLFVLHA</sequence>
<dbReference type="GO" id="GO:0071555">
    <property type="term" value="P:cell wall organization"/>
    <property type="evidence" value="ECO:0007669"/>
    <property type="project" value="UniProtKB-KW"/>
</dbReference>
<dbReference type="RefSeq" id="XP_007769005.1">
    <property type="nucleotide sequence ID" value="XM_007770815.1"/>
</dbReference>
<dbReference type="GO" id="GO:0005886">
    <property type="term" value="C:plasma membrane"/>
    <property type="evidence" value="ECO:0007669"/>
    <property type="project" value="UniProtKB-SubCell"/>
</dbReference>
<organism evidence="16 17">
    <name type="scientific">Coniophora puteana (strain RWD-64-598)</name>
    <name type="common">Brown rot fungus</name>
    <dbReference type="NCBI Taxonomy" id="741705"/>
    <lineage>
        <taxon>Eukaryota</taxon>
        <taxon>Fungi</taxon>
        <taxon>Dikarya</taxon>
        <taxon>Basidiomycota</taxon>
        <taxon>Agaricomycotina</taxon>
        <taxon>Agaricomycetes</taxon>
        <taxon>Agaricomycetidae</taxon>
        <taxon>Boletales</taxon>
        <taxon>Coniophorineae</taxon>
        <taxon>Coniophoraceae</taxon>
        <taxon>Coniophora</taxon>
    </lineage>
</organism>
<keyword evidence="3" id="KW-1003">Cell membrane</keyword>
<dbReference type="GO" id="GO:0009272">
    <property type="term" value="P:fungal-type cell wall biogenesis"/>
    <property type="evidence" value="ECO:0007669"/>
    <property type="project" value="UniProtKB-ARBA"/>
</dbReference>
<evidence type="ECO:0000256" key="10">
    <source>
        <dbReference type="ARBA" id="ARBA00023316"/>
    </source>
</evidence>
<evidence type="ECO:0000256" key="14">
    <source>
        <dbReference type="SAM" id="MobiDB-lite"/>
    </source>
</evidence>
<accession>A0A5M3MNF5</accession>
<keyword evidence="5" id="KW-0146">Chitin degradation</keyword>
<gene>
    <name evidence="16" type="ORF">CONPUDRAFT_56932</name>
</gene>